<accession>A0ABT1P1F7</accession>
<dbReference type="SUPFAM" id="SSF48695">
    <property type="entry name" value="Multiheme cytochromes"/>
    <property type="match status" value="1"/>
</dbReference>
<dbReference type="PANTHER" id="PTHR35038:SF8">
    <property type="entry name" value="C-TYPE POLYHEME CYTOCHROME OMCC"/>
    <property type="match status" value="1"/>
</dbReference>
<keyword evidence="8" id="KW-0408">Iron</keyword>
<dbReference type="Gene3D" id="1.10.1130.10">
    <property type="entry name" value="Flavocytochrome C3, Chain A"/>
    <property type="match status" value="1"/>
</dbReference>
<evidence type="ECO:0000313" key="11">
    <source>
        <dbReference type="EMBL" id="MCQ3829352.1"/>
    </source>
</evidence>
<organism evidence="11 12">
    <name type="scientific">Microbulbifer elongatus</name>
    <dbReference type="NCBI Taxonomy" id="86173"/>
    <lineage>
        <taxon>Bacteria</taxon>
        <taxon>Pseudomonadati</taxon>
        <taxon>Pseudomonadota</taxon>
        <taxon>Gammaproteobacteria</taxon>
        <taxon>Cellvibrionales</taxon>
        <taxon>Microbulbiferaceae</taxon>
        <taxon>Microbulbifer</taxon>
    </lineage>
</organism>
<evidence type="ECO:0000256" key="7">
    <source>
        <dbReference type="ARBA" id="ARBA00022982"/>
    </source>
</evidence>
<reference evidence="11" key="1">
    <citation type="thesis" date="2020" institute="Technische Universitat Dresden" country="Dresden, Germany">
        <title>The Agarolytic System of Microbulbifer elongatus PORT2, Isolated from Batu Karas, Pangandaran West Java Indonesia.</title>
        <authorList>
            <person name="Anggraeni S.R."/>
        </authorList>
    </citation>
    <scope>NUCLEOTIDE SEQUENCE</scope>
    <source>
        <strain evidence="11">PORT2</strain>
    </source>
</reference>
<keyword evidence="7" id="KW-0249">Electron transport</keyword>
<comment type="subcellular location">
    <subcellularLocation>
        <location evidence="2">Cell envelope</location>
    </subcellularLocation>
</comment>
<dbReference type="InterPro" id="IPR036280">
    <property type="entry name" value="Multihaem_cyt_sf"/>
</dbReference>
<keyword evidence="6 9" id="KW-0732">Signal</keyword>
<dbReference type="RefSeq" id="WP_255874220.1">
    <property type="nucleotide sequence ID" value="NZ_JACASI010000024.1"/>
</dbReference>
<comment type="cofactor">
    <cofactor evidence="1">
        <name>heme c</name>
        <dbReference type="ChEBI" id="CHEBI:61717"/>
    </cofactor>
</comment>
<keyword evidence="4" id="KW-0349">Heme</keyword>
<sequence>MKNYKFKFWHYGLMVTVAAAALITYNLQADDKSFFLSGEVTHGHHQIQMACSTCHGDGFAGQEFIQNACVGCHQDELIQANDSHPRSKFLDPRNAGLLAHLDARQCISCHTEHKPEITHEMGVSLAGDFCFHCHSDIAENRPNHSGLGFETCASAGCHNYHDNRYLYEEFLASHIDSPALISGGQLPMKSLVLKWHAENRDGTALSATDADFPADTTGSQQAVPVASATQAWSNSAHALSGTNCTACHQNGETGLETAVVVENCGDCHSSQLAQFTRGKHGMRLSADLPQSRPMNVQEAKLPMHPHAIELAKELSCTSCHNPHDLDTRVASVEACLGCHNDTHSLAYQESEHFRLWNDQRSGGVSCANCHMPREEHQGEILVNHNQNHNLRPNEKMLPVCLNCHGVEFAVAALADKALIENNFSAPPAIEHKTFEMIRERIARIKTTQ</sequence>
<protein>
    <submittedName>
        <fullName evidence="11">Cytochrome c3 family protein</fullName>
    </submittedName>
</protein>
<feature type="domain" description="Tetrahaem cytochrome" evidence="10">
    <location>
        <begin position="237"/>
        <end position="327"/>
    </location>
</feature>
<evidence type="ECO:0000313" key="12">
    <source>
        <dbReference type="Proteomes" id="UP001205566"/>
    </source>
</evidence>
<evidence type="ECO:0000256" key="9">
    <source>
        <dbReference type="SAM" id="SignalP"/>
    </source>
</evidence>
<dbReference type="InterPro" id="IPR012286">
    <property type="entry name" value="Tetrahaem_cytochrome"/>
</dbReference>
<evidence type="ECO:0000256" key="2">
    <source>
        <dbReference type="ARBA" id="ARBA00004196"/>
    </source>
</evidence>
<dbReference type="Gene3D" id="3.90.10.10">
    <property type="entry name" value="Cytochrome C3"/>
    <property type="match status" value="2"/>
</dbReference>
<keyword evidence="3" id="KW-0813">Transport</keyword>
<dbReference type="Pfam" id="PF14537">
    <property type="entry name" value="Cytochrom_c3_2"/>
    <property type="match status" value="2"/>
</dbReference>
<proteinExistence type="predicted"/>
<evidence type="ECO:0000256" key="8">
    <source>
        <dbReference type="ARBA" id="ARBA00023004"/>
    </source>
</evidence>
<evidence type="ECO:0000256" key="4">
    <source>
        <dbReference type="ARBA" id="ARBA00022617"/>
    </source>
</evidence>
<dbReference type="Proteomes" id="UP001205566">
    <property type="component" value="Unassembled WGS sequence"/>
</dbReference>
<evidence type="ECO:0000256" key="6">
    <source>
        <dbReference type="ARBA" id="ARBA00022729"/>
    </source>
</evidence>
<evidence type="ECO:0000256" key="1">
    <source>
        <dbReference type="ARBA" id="ARBA00001926"/>
    </source>
</evidence>
<gene>
    <name evidence="11" type="ORF">HXX02_07830</name>
</gene>
<feature type="domain" description="Tetrahaem cytochrome" evidence="10">
    <location>
        <begin position="44"/>
        <end position="135"/>
    </location>
</feature>
<dbReference type="InterPro" id="IPR051829">
    <property type="entry name" value="Multiheme_Cytochr_ET"/>
</dbReference>
<keyword evidence="12" id="KW-1185">Reference proteome</keyword>
<keyword evidence="5" id="KW-0479">Metal-binding</keyword>
<comment type="caution">
    <text evidence="11">The sequence shown here is derived from an EMBL/GenBank/DDBJ whole genome shotgun (WGS) entry which is preliminary data.</text>
</comment>
<dbReference type="PANTHER" id="PTHR35038">
    <property type="entry name" value="DISSIMILATORY SULFITE REDUCTASE SIRA"/>
    <property type="match status" value="1"/>
</dbReference>
<dbReference type="EMBL" id="JACASI010000024">
    <property type="protein sequence ID" value="MCQ3829352.1"/>
    <property type="molecule type" value="Genomic_DNA"/>
</dbReference>
<feature type="signal peptide" evidence="9">
    <location>
        <begin position="1"/>
        <end position="29"/>
    </location>
</feature>
<evidence type="ECO:0000259" key="10">
    <source>
        <dbReference type="Pfam" id="PF14537"/>
    </source>
</evidence>
<evidence type="ECO:0000256" key="3">
    <source>
        <dbReference type="ARBA" id="ARBA00022448"/>
    </source>
</evidence>
<name>A0ABT1P1F7_9GAMM</name>
<evidence type="ECO:0000256" key="5">
    <source>
        <dbReference type="ARBA" id="ARBA00022723"/>
    </source>
</evidence>
<feature type="chain" id="PRO_5046074308" evidence="9">
    <location>
        <begin position="30"/>
        <end position="448"/>
    </location>
</feature>